<gene>
    <name evidence="2" type="ORF">EIP91_005467</name>
</gene>
<organism evidence="2 3">
    <name type="scientific">Steccherinum ochraceum</name>
    <dbReference type="NCBI Taxonomy" id="92696"/>
    <lineage>
        <taxon>Eukaryota</taxon>
        <taxon>Fungi</taxon>
        <taxon>Dikarya</taxon>
        <taxon>Basidiomycota</taxon>
        <taxon>Agaricomycotina</taxon>
        <taxon>Agaricomycetes</taxon>
        <taxon>Polyporales</taxon>
        <taxon>Steccherinaceae</taxon>
        <taxon>Steccherinum</taxon>
    </lineage>
</organism>
<evidence type="ECO:0000256" key="1">
    <source>
        <dbReference type="SAM" id="MobiDB-lite"/>
    </source>
</evidence>
<reference evidence="2 3" key="1">
    <citation type="submission" date="2018-11" db="EMBL/GenBank/DDBJ databases">
        <title>Genome assembly of Steccherinum ochraceum LE-BIN_3174, the white-rot fungus of the Steccherinaceae family (The Residual Polyporoid clade, Polyporales, Basidiomycota).</title>
        <authorList>
            <person name="Fedorova T.V."/>
            <person name="Glazunova O.A."/>
            <person name="Landesman E.O."/>
            <person name="Moiseenko K.V."/>
            <person name="Psurtseva N.V."/>
            <person name="Savinova O.S."/>
            <person name="Shakhova N.V."/>
            <person name="Tyazhelova T.V."/>
            <person name="Vasina D.V."/>
        </authorList>
    </citation>
    <scope>NUCLEOTIDE SEQUENCE [LARGE SCALE GENOMIC DNA]</scope>
    <source>
        <strain evidence="2 3">LE-BIN_3174</strain>
    </source>
</reference>
<feature type="region of interest" description="Disordered" evidence="1">
    <location>
        <begin position="89"/>
        <end position="224"/>
    </location>
</feature>
<feature type="compositionally biased region" description="Low complexity" evidence="1">
    <location>
        <begin position="113"/>
        <end position="127"/>
    </location>
</feature>
<feature type="compositionally biased region" description="Polar residues" evidence="1">
    <location>
        <begin position="163"/>
        <end position="175"/>
    </location>
</feature>
<evidence type="ECO:0000313" key="3">
    <source>
        <dbReference type="Proteomes" id="UP000292702"/>
    </source>
</evidence>
<dbReference type="Proteomes" id="UP000292702">
    <property type="component" value="Unassembled WGS sequence"/>
</dbReference>
<comment type="caution">
    <text evidence="2">The sequence shown here is derived from an EMBL/GenBank/DDBJ whole genome shotgun (WGS) entry which is preliminary data.</text>
</comment>
<feature type="compositionally biased region" description="Basic residues" evidence="1">
    <location>
        <begin position="197"/>
        <end position="207"/>
    </location>
</feature>
<evidence type="ECO:0000313" key="2">
    <source>
        <dbReference type="EMBL" id="TCD71701.1"/>
    </source>
</evidence>
<proteinExistence type="predicted"/>
<feature type="compositionally biased region" description="Basic and acidic residues" evidence="1">
    <location>
        <begin position="89"/>
        <end position="98"/>
    </location>
</feature>
<accession>A0A4R0RS76</accession>
<protein>
    <submittedName>
        <fullName evidence="2">Uncharacterized protein</fullName>
    </submittedName>
</protein>
<dbReference type="AlphaFoldDB" id="A0A4R0RS76"/>
<sequence length="327" mass="37156">MADEPAKQPRWVWHSSAGLIHHPDVKCADCSSRQLHVSNAEALDEEFKAAVAFKRAEKREIDRLKQILVQRDDEIVFLRAKYTSLKEQIAKSSEHDAQRNPAPPPLAPPTPSSPLLRSGRLQSLPSPNDEHPHLRRPSHPPARPNDRVVSYPTSDPRLPPLQIPSTSMTSNSSNDYPMMDLTDDAPRSGRSMARSPSRSRSRSRSRGRNPFNASHPGVDRAGRPHTFRREIGSLTSADDFASTHPTDFRRLPPLYRRMRIFAVEDVEDLFDRQSHPQNSASKRACSLVGHLYDASMSKPSRMRAQVEEYLVEHYKANMRYTDWYRAG</sequence>
<keyword evidence="3" id="KW-1185">Reference proteome</keyword>
<feature type="compositionally biased region" description="Pro residues" evidence="1">
    <location>
        <begin position="101"/>
        <end position="112"/>
    </location>
</feature>
<name>A0A4R0RS76_9APHY</name>
<dbReference type="EMBL" id="RWJN01000003">
    <property type="protein sequence ID" value="TCD71701.1"/>
    <property type="molecule type" value="Genomic_DNA"/>
</dbReference>